<dbReference type="InterPro" id="IPR003609">
    <property type="entry name" value="Pan_app"/>
</dbReference>
<dbReference type="OrthoDB" id="6159618at2759"/>
<dbReference type="EnsemblMetazoa" id="HelroT175338">
    <property type="protein sequence ID" value="HelroP175338"/>
    <property type="gene ID" value="HelroG175338"/>
</dbReference>
<reference evidence="4" key="1">
    <citation type="submission" date="2012-12" db="EMBL/GenBank/DDBJ databases">
        <authorList>
            <person name="Hellsten U."/>
            <person name="Grimwood J."/>
            <person name="Chapman J.A."/>
            <person name="Shapiro H."/>
            <person name="Aerts A."/>
            <person name="Otillar R.P."/>
            <person name="Terry A.Y."/>
            <person name="Boore J.L."/>
            <person name="Simakov O."/>
            <person name="Marletaz F."/>
            <person name="Cho S.-J."/>
            <person name="Edsinger-Gonzales E."/>
            <person name="Havlak P."/>
            <person name="Kuo D.-H."/>
            <person name="Larsson T."/>
            <person name="Lv J."/>
            <person name="Arendt D."/>
            <person name="Savage R."/>
            <person name="Osoegawa K."/>
            <person name="de Jong P."/>
            <person name="Lindberg D.R."/>
            <person name="Seaver E.C."/>
            <person name="Weisblat D.A."/>
            <person name="Putnam N.H."/>
            <person name="Grigoriev I.V."/>
            <person name="Rokhsar D.S."/>
        </authorList>
    </citation>
    <scope>NUCLEOTIDE SEQUENCE</scope>
</reference>
<dbReference type="SUPFAM" id="SSF57414">
    <property type="entry name" value="Hairpin loop containing domain-like"/>
    <property type="match status" value="1"/>
</dbReference>
<dbReference type="AlphaFoldDB" id="T1F960"/>
<proteinExistence type="predicted"/>
<evidence type="ECO:0000313" key="2">
    <source>
        <dbReference type="EMBL" id="ESO00845.1"/>
    </source>
</evidence>
<reference evidence="2 4" key="2">
    <citation type="journal article" date="2013" name="Nature">
        <title>Insights into bilaterian evolution from three spiralian genomes.</title>
        <authorList>
            <person name="Simakov O."/>
            <person name="Marletaz F."/>
            <person name="Cho S.J."/>
            <person name="Edsinger-Gonzales E."/>
            <person name="Havlak P."/>
            <person name="Hellsten U."/>
            <person name="Kuo D.H."/>
            <person name="Larsson T."/>
            <person name="Lv J."/>
            <person name="Arendt D."/>
            <person name="Savage R."/>
            <person name="Osoegawa K."/>
            <person name="de Jong P."/>
            <person name="Grimwood J."/>
            <person name="Chapman J.A."/>
            <person name="Shapiro H."/>
            <person name="Aerts A."/>
            <person name="Otillar R.P."/>
            <person name="Terry A.Y."/>
            <person name="Boore J.L."/>
            <person name="Grigoriev I.V."/>
            <person name="Lindberg D.R."/>
            <person name="Seaver E.C."/>
            <person name="Weisblat D.A."/>
            <person name="Putnam N.H."/>
            <person name="Rokhsar D.S."/>
        </authorList>
    </citation>
    <scope>NUCLEOTIDE SEQUENCE</scope>
</reference>
<dbReference type="Proteomes" id="UP000015101">
    <property type="component" value="Unassembled WGS sequence"/>
</dbReference>
<evidence type="ECO:0000259" key="1">
    <source>
        <dbReference type="Pfam" id="PF00024"/>
    </source>
</evidence>
<dbReference type="Gene3D" id="3.50.4.10">
    <property type="entry name" value="Hepatocyte Growth Factor"/>
    <property type="match status" value="1"/>
</dbReference>
<reference evidence="3" key="3">
    <citation type="submission" date="2015-06" db="UniProtKB">
        <authorList>
            <consortium name="EnsemblMetazoa"/>
        </authorList>
    </citation>
    <scope>IDENTIFICATION</scope>
</reference>
<dbReference type="EMBL" id="KB096864">
    <property type="protein sequence ID" value="ESO00845.1"/>
    <property type="molecule type" value="Genomic_DNA"/>
</dbReference>
<dbReference type="CTD" id="20205359"/>
<gene>
    <name evidence="3" type="primary">20205359</name>
    <name evidence="2" type="ORF">HELRODRAFT_175338</name>
</gene>
<dbReference type="RefSeq" id="XP_009021016.1">
    <property type="nucleotide sequence ID" value="XM_009022768.1"/>
</dbReference>
<feature type="domain" description="Apple" evidence="1">
    <location>
        <begin position="4"/>
        <end position="46"/>
    </location>
</feature>
<dbReference type="GeneID" id="20205359"/>
<dbReference type="Pfam" id="PF00024">
    <property type="entry name" value="PAN_1"/>
    <property type="match status" value="1"/>
</dbReference>
<organism evidence="3 4">
    <name type="scientific">Helobdella robusta</name>
    <name type="common">Californian leech</name>
    <dbReference type="NCBI Taxonomy" id="6412"/>
    <lineage>
        <taxon>Eukaryota</taxon>
        <taxon>Metazoa</taxon>
        <taxon>Spiralia</taxon>
        <taxon>Lophotrochozoa</taxon>
        <taxon>Annelida</taxon>
        <taxon>Clitellata</taxon>
        <taxon>Hirudinea</taxon>
        <taxon>Rhynchobdellida</taxon>
        <taxon>Glossiphoniidae</taxon>
        <taxon>Helobdella</taxon>
    </lineage>
</organism>
<sequence>MALAGFQFNQLNVRSVLDCMHKCKQLGGCDSINFHPASKLCQLNSHINGYNITTLAAAANWSFYWRVNTEEDLAIFESKVMQFDKLLMLLTCRAYDQLESSKPKLCQSGKCVSEHFHVLSVDMNPSELRLHNEMASDRAVECDRITK</sequence>
<dbReference type="EMBL" id="AMQM01005221">
    <property type="status" value="NOT_ANNOTATED_CDS"/>
    <property type="molecule type" value="Genomic_DNA"/>
</dbReference>
<dbReference type="HOGENOM" id="CLU_1770089_0_0_1"/>
<accession>T1F960</accession>
<dbReference type="KEGG" id="hro:HELRODRAFT_175338"/>
<name>T1F960_HELRO</name>
<protein>
    <recommendedName>
        <fullName evidence="1">Apple domain-containing protein</fullName>
    </recommendedName>
</protein>
<evidence type="ECO:0000313" key="3">
    <source>
        <dbReference type="EnsemblMetazoa" id="HelroP175338"/>
    </source>
</evidence>
<keyword evidence="4" id="KW-1185">Reference proteome</keyword>
<evidence type="ECO:0000313" key="4">
    <source>
        <dbReference type="Proteomes" id="UP000015101"/>
    </source>
</evidence>
<dbReference type="InParanoid" id="T1F960"/>